<dbReference type="EMBL" id="JASCZI010031113">
    <property type="protein sequence ID" value="MED6125982.1"/>
    <property type="molecule type" value="Genomic_DNA"/>
</dbReference>
<accession>A0ABU6RPU0</accession>
<dbReference type="Proteomes" id="UP001341840">
    <property type="component" value="Unassembled WGS sequence"/>
</dbReference>
<feature type="non-terminal residue" evidence="1">
    <location>
        <position position="145"/>
    </location>
</feature>
<evidence type="ECO:0000313" key="1">
    <source>
        <dbReference type="EMBL" id="MED6125982.1"/>
    </source>
</evidence>
<name>A0ABU6RPU0_9FABA</name>
<keyword evidence="2" id="KW-1185">Reference proteome</keyword>
<organism evidence="1 2">
    <name type="scientific">Stylosanthes scabra</name>
    <dbReference type="NCBI Taxonomy" id="79078"/>
    <lineage>
        <taxon>Eukaryota</taxon>
        <taxon>Viridiplantae</taxon>
        <taxon>Streptophyta</taxon>
        <taxon>Embryophyta</taxon>
        <taxon>Tracheophyta</taxon>
        <taxon>Spermatophyta</taxon>
        <taxon>Magnoliopsida</taxon>
        <taxon>eudicotyledons</taxon>
        <taxon>Gunneridae</taxon>
        <taxon>Pentapetalae</taxon>
        <taxon>rosids</taxon>
        <taxon>fabids</taxon>
        <taxon>Fabales</taxon>
        <taxon>Fabaceae</taxon>
        <taxon>Papilionoideae</taxon>
        <taxon>50 kb inversion clade</taxon>
        <taxon>dalbergioids sensu lato</taxon>
        <taxon>Dalbergieae</taxon>
        <taxon>Pterocarpus clade</taxon>
        <taxon>Stylosanthes</taxon>
    </lineage>
</organism>
<sequence>MGWRVSWPRICVGSDAYAWVCWWNGEVSGFLMGVKGKHGGCHAYASLPTHMRGYVGGATHMRRKLRICVGGVRFVCSKGGWARWVTHMRLLMSFVEVPGWVRKVSSTHMRGGYTYAWGAKVCFKRLRLSCLDSPRLSCSGPSQYL</sequence>
<protein>
    <submittedName>
        <fullName evidence="1">Uncharacterized protein</fullName>
    </submittedName>
</protein>
<gene>
    <name evidence="1" type="ORF">PIB30_073864</name>
</gene>
<evidence type="ECO:0000313" key="2">
    <source>
        <dbReference type="Proteomes" id="UP001341840"/>
    </source>
</evidence>
<comment type="caution">
    <text evidence="1">The sequence shown here is derived from an EMBL/GenBank/DDBJ whole genome shotgun (WGS) entry which is preliminary data.</text>
</comment>
<proteinExistence type="predicted"/>
<reference evidence="1 2" key="1">
    <citation type="journal article" date="2023" name="Plants (Basel)">
        <title>Bridging the Gap: Combining Genomics and Transcriptomics Approaches to Understand Stylosanthes scabra, an Orphan Legume from the Brazilian Caatinga.</title>
        <authorList>
            <person name="Ferreira-Neto J.R.C."/>
            <person name="da Silva M.D."/>
            <person name="Binneck E."/>
            <person name="de Melo N.F."/>
            <person name="da Silva R.H."/>
            <person name="de Melo A.L.T.M."/>
            <person name="Pandolfi V."/>
            <person name="Bustamante F.O."/>
            <person name="Brasileiro-Vidal A.C."/>
            <person name="Benko-Iseppon A.M."/>
        </authorList>
    </citation>
    <scope>NUCLEOTIDE SEQUENCE [LARGE SCALE GENOMIC DNA]</scope>
    <source>
        <tissue evidence="1">Leaves</tissue>
    </source>
</reference>